<sequence length="136" mass="14602">MYSNSGVQAYQNVGLETAVLSASPHQLVVILFDGALSALIRARLFIEQNDTAAKGQAITKAINIIDNGLKAGLNMEVGGDLPHNLSALYEYMVNRLLQANLYNDVNIIAEVEGLLNNIASAWKQIGPGTTPTQDSF</sequence>
<dbReference type="PIRSF" id="PIRSF039090">
    <property type="entry name" value="Flis"/>
    <property type="match status" value="1"/>
</dbReference>
<dbReference type="InterPro" id="IPR036584">
    <property type="entry name" value="FliS_sf"/>
</dbReference>
<dbReference type="PANTHER" id="PTHR34773">
    <property type="entry name" value="FLAGELLAR SECRETION CHAPERONE FLIS"/>
    <property type="match status" value="1"/>
</dbReference>
<gene>
    <name evidence="8" type="primary">fliS</name>
    <name evidence="8" type="ORF">NCTC11466_01676</name>
</gene>
<comment type="similarity">
    <text evidence="2 7">Belongs to the FliS family.</text>
</comment>
<protein>
    <recommendedName>
        <fullName evidence="6 7">Flagellar secretion chaperone FliS</fullName>
    </recommendedName>
</protein>
<keyword evidence="3 7" id="KW-0963">Cytoplasm</keyword>
<dbReference type="Pfam" id="PF02561">
    <property type="entry name" value="FliS"/>
    <property type="match status" value="1"/>
</dbReference>
<keyword evidence="8" id="KW-0282">Flagellum</keyword>
<keyword evidence="4 7" id="KW-1005">Bacterial flagellum biogenesis</keyword>
<evidence type="ECO:0000256" key="4">
    <source>
        <dbReference type="ARBA" id="ARBA00022795"/>
    </source>
</evidence>
<organism evidence="8 9">
    <name type="scientific">Cedecea lapagei</name>
    <dbReference type="NCBI Taxonomy" id="158823"/>
    <lineage>
        <taxon>Bacteria</taxon>
        <taxon>Pseudomonadati</taxon>
        <taxon>Pseudomonadota</taxon>
        <taxon>Gammaproteobacteria</taxon>
        <taxon>Enterobacterales</taxon>
        <taxon>Enterobacteriaceae</taxon>
        <taxon>Cedecea</taxon>
    </lineage>
</organism>
<evidence type="ECO:0000256" key="5">
    <source>
        <dbReference type="ARBA" id="ARBA00023186"/>
    </source>
</evidence>
<dbReference type="FunFam" id="1.20.120.340:FF:000001">
    <property type="entry name" value="Flagellar secretion chaperone FliS"/>
    <property type="match status" value="1"/>
</dbReference>
<name>A0A447V0Q9_9ENTR</name>
<evidence type="ECO:0000256" key="6">
    <source>
        <dbReference type="ARBA" id="ARBA00069985"/>
    </source>
</evidence>
<dbReference type="Gene3D" id="1.20.120.340">
    <property type="entry name" value="Flagellar protein FliS"/>
    <property type="match status" value="1"/>
</dbReference>
<dbReference type="GO" id="GO:0071973">
    <property type="term" value="P:bacterial-type flagellum-dependent cell motility"/>
    <property type="evidence" value="ECO:0007669"/>
    <property type="project" value="TreeGrafter"/>
</dbReference>
<evidence type="ECO:0000256" key="7">
    <source>
        <dbReference type="PIRNR" id="PIRNR039090"/>
    </source>
</evidence>
<dbReference type="GO" id="GO:0044780">
    <property type="term" value="P:bacterial-type flagellum assembly"/>
    <property type="evidence" value="ECO:0007669"/>
    <property type="project" value="InterPro"/>
</dbReference>
<dbReference type="InterPro" id="IPR003713">
    <property type="entry name" value="FliS"/>
</dbReference>
<dbReference type="NCBIfam" id="TIGR00208">
    <property type="entry name" value="fliS"/>
    <property type="match status" value="1"/>
</dbReference>
<comment type="subcellular location">
    <subcellularLocation>
        <location evidence="1 7">Cytoplasm</location>
        <location evidence="1 7">Cytosol</location>
    </subcellularLocation>
</comment>
<keyword evidence="8" id="KW-0966">Cell projection</keyword>
<evidence type="ECO:0000256" key="1">
    <source>
        <dbReference type="ARBA" id="ARBA00004514"/>
    </source>
</evidence>
<evidence type="ECO:0000256" key="2">
    <source>
        <dbReference type="ARBA" id="ARBA00008787"/>
    </source>
</evidence>
<dbReference type="OrthoDB" id="9792010at2"/>
<dbReference type="EMBL" id="LR134201">
    <property type="protein sequence ID" value="VEB96517.1"/>
    <property type="molecule type" value="Genomic_DNA"/>
</dbReference>
<keyword evidence="5" id="KW-0143">Chaperone</keyword>
<evidence type="ECO:0000313" key="8">
    <source>
        <dbReference type="EMBL" id="VEB96517.1"/>
    </source>
</evidence>
<accession>A0A447V0Q9</accession>
<dbReference type="AlphaFoldDB" id="A0A447V0Q9"/>
<dbReference type="KEGG" id="clap:NCTC11466_01676"/>
<dbReference type="GO" id="GO:0005829">
    <property type="term" value="C:cytosol"/>
    <property type="evidence" value="ECO:0007669"/>
    <property type="project" value="UniProtKB-SubCell"/>
</dbReference>
<evidence type="ECO:0000256" key="3">
    <source>
        <dbReference type="ARBA" id="ARBA00022490"/>
    </source>
</evidence>
<dbReference type="Proteomes" id="UP000274122">
    <property type="component" value="Chromosome"/>
</dbReference>
<keyword evidence="8" id="KW-0969">Cilium</keyword>
<reference evidence="8 9" key="1">
    <citation type="submission" date="2018-12" db="EMBL/GenBank/DDBJ databases">
        <authorList>
            <consortium name="Pathogen Informatics"/>
        </authorList>
    </citation>
    <scope>NUCLEOTIDE SEQUENCE [LARGE SCALE GENOMIC DNA]</scope>
    <source>
        <strain evidence="8 9">NCTC11466</strain>
    </source>
</reference>
<evidence type="ECO:0000313" key="9">
    <source>
        <dbReference type="Proteomes" id="UP000274122"/>
    </source>
</evidence>
<dbReference type="PANTHER" id="PTHR34773:SF1">
    <property type="entry name" value="FLAGELLAR SECRETION CHAPERONE FLIS"/>
    <property type="match status" value="1"/>
</dbReference>
<dbReference type="SUPFAM" id="SSF101116">
    <property type="entry name" value="Flagellar export chaperone FliS"/>
    <property type="match status" value="1"/>
</dbReference>
<proteinExistence type="inferred from homology"/>
<dbReference type="CDD" id="cd16098">
    <property type="entry name" value="FliS"/>
    <property type="match status" value="1"/>
</dbReference>
<keyword evidence="9" id="KW-1185">Reference proteome</keyword>
<dbReference type="RefSeq" id="WP_126355795.1">
    <property type="nucleotide sequence ID" value="NZ_LR134201.1"/>
</dbReference>